<dbReference type="RefSeq" id="WP_133627888.1">
    <property type="nucleotide sequence ID" value="NZ_SOAZ01000008.1"/>
</dbReference>
<dbReference type="InterPro" id="IPR028994">
    <property type="entry name" value="Integrin_alpha_N"/>
</dbReference>
<protein>
    <submittedName>
        <fullName evidence="2">Uncharacterized protein</fullName>
    </submittedName>
</protein>
<organism evidence="2 3">
    <name type="scientific">Fonticella tunisiensis</name>
    <dbReference type="NCBI Taxonomy" id="1096341"/>
    <lineage>
        <taxon>Bacteria</taxon>
        <taxon>Bacillati</taxon>
        <taxon>Bacillota</taxon>
        <taxon>Clostridia</taxon>
        <taxon>Eubacteriales</taxon>
        <taxon>Clostridiaceae</taxon>
        <taxon>Fonticella</taxon>
    </lineage>
</organism>
<evidence type="ECO:0000313" key="3">
    <source>
        <dbReference type="Proteomes" id="UP000295325"/>
    </source>
</evidence>
<keyword evidence="1" id="KW-0472">Membrane</keyword>
<keyword evidence="3" id="KW-1185">Reference proteome</keyword>
<keyword evidence="1" id="KW-1133">Transmembrane helix</keyword>
<accession>A0A4R7KQ33</accession>
<sequence>MKLRIYIIKKQQLIWTAIILAIVIIAAILLISLKTKDTMNVINKTKSQKVDINNDGKMDTIITKIDEKTKEYSVDIIMKDGRSYSLVPDDKEIPTFGFYSDEWPMIVEARDINSDNKPEIILQSSDSNGPLLHVYKYENDKISRIFSGRYSIFGNIKNPVDNSDIIILGSKEKDSIKYTYYNSRFNLITPASSLTLGREALASFIDFVEAKDQTAFKSNVDDKYLSKVLKGTFLDSKLREVKYTKYTIPSQCTYFVRTNISNGNEKDIGMYLVTMNLTKFDNKSPEYTITNISRTK</sequence>
<keyword evidence="1" id="KW-0812">Transmembrane</keyword>
<dbReference type="OrthoDB" id="1935191at2"/>
<dbReference type="AlphaFoldDB" id="A0A4R7KQ33"/>
<evidence type="ECO:0000313" key="2">
    <source>
        <dbReference type="EMBL" id="TDT61145.1"/>
    </source>
</evidence>
<reference evidence="2 3" key="1">
    <citation type="submission" date="2019-03" db="EMBL/GenBank/DDBJ databases">
        <title>Genomic Encyclopedia of Type Strains, Phase IV (KMG-IV): sequencing the most valuable type-strain genomes for metagenomic binning, comparative biology and taxonomic classification.</title>
        <authorList>
            <person name="Goeker M."/>
        </authorList>
    </citation>
    <scope>NUCLEOTIDE SEQUENCE [LARGE SCALE GENOMIC DNA]</scope>
    <source>
        <strain evidence="2 3">DSM 24455</strain>
    </source>
</reference>
<gene>
    <name evidence="2" type="ORF">EDD71_10842</name>
</gene>
<feature type="transmembrane region" description="Helical" evidence="1">
    <location>
        <begin position="12"/>
        <end position="33"/>
    </location>
</feature>
<dbReference type="SUPFAM" id="SSF69318">
    <property type="entry name" value="Integrin alpha N-terminal domain"/>
    <property type="match status" value="1"/>
</dbReference>
<proteinExistence type="predicted"/>
<evidence type="ECO:0000256" key="1">
    <source>
        <dbReference type="SAM" id="Phobius"/>
    </source>
</evidence>
<comment type="caution">
    <text evidence="2">The sequence shown here is derived from an EMBL/GenBank/DDBJ whole genome shotgun (WGS) entry which is preliminary data.</text>
</comment>
<dbReference type="Proteomes" id="UP000295325">
    <property type="component" value="Unassembled WGS sequence"/>
</dbReference>
<name>A0A4R7KQ33_9CLOT</name>
<dbReference type="EMBL" id="SOAZ01000008">
    <property type="protein sequence ID" value="TDT61145.1"/>
    <property type="molecule type" value="Genomic_DNA"/>
</dbReference>